<accession>A0A2T6ZFZ2</accession>
<dbReference type="Proteomes" id="UP000244722">
    <property type="component" value="Unassembled WGS sequence"/>
</dbReference>
<feature type="compositionally biased region" description="Basic and acidic residues" evidence="1">
    <location>
        <begin position="84"/>
        <end position="95"/>
    </location>
</feature>
<reference evidence="2 3" key="1">
    <citation type="submission" date="2017-04" db="EMBL/GenBank/DDBJ databases">
        <title>Draft genome sequence of Tuber borchii Vittad., a whitish edible truffle.</title>
        <authorList>
            <consortium name="DOE Joint Genome Institute"/>
            <person name="Murat C."/>
            <person name="Kuo A."/>
            <person name="Barry K.W."/>
            <person name="Clum A."/>
            <person name="Dockter R.B."/>
            <person name="Fauchery L."/>
            <person name="Iotti M."/>
            <person name="Kohler A."/>
            <person name="Labutti K."/>
            <person name="Lindquist E.A."/>
            <person name="Lipzen A."/>
            <person name="Ohm R.A."/>
            <person name="Wang M."/>
            <person name="Grigoriev I.V."/>
            <person name="Zambonelli A."/>
            <person name="Martin F.M."/>
        </authorList>
    </citation>
    <scope>NUCLEOTIDE SEQUENCE [LARGE SCALE GENOMIC DNA]</scope>
    <source>
        <strain evidence="2 3">Tbo3840</strain>
    </source>
</reference>
<sequence length="95" mass="11116">MLANWSPPTQMKALRNAGCYYYSFPGPPALIYHTYSYHPGWHTPTQARKHRSRKRFWLMFHPKGMRAKGEDDEGDRASPLGQKKNSEHEHDCNEN</sequence>
<gene>
    <name evidence="2" type="ORF">B9Z19DRAFT_1133310</name>
</gene>
<dbReference type="EMBL" id="NESQ01000300">
    <property type="protein sequence ID" value="PUU74418.1"/>
    <property type="molecule type" value="Genomic_DNA"/>
</dbReference>
<evidence type="ECO:0000313" key="2">
    <source>
        <dbReference type="EMBL" id="PUU74418.1"/>
    </source>
</evidence>
<protein>
    <submittedName>
        <fullName evidence="2">Uncharacterized protein</fullName>
    </submittedName>
</protein>
<dbReference type="AlphaFoldDB" id="A0A2T6ZFZ2"/>
<proteinExistence type="predicted"/>
<feature type="region of interest" description="Disordered" evidence="1">
    <location>
        <begin position="65"/>
        <end position="95"/>
    </location>
</feature>
<evidence type="ECO:0000313" key="3">
    <source>
        <dbReference type="Proteomes" id="UP000244722"/>
    </source>
</evidence>
<organism evidence="2 3">
    <name type="scientific">Tuber borchii</name>
    <name type="common">White truffle</name>
    <dbReference type="NCBI Taxonomy" id="42251"/>
    <lineage>
        <taxon>Eukaryota</taxon>
        <taxon>Fungi</taxon>
        <taxon>Dikarya</taxon>
        <taxon>Ascomycota</taxon>
        <taxon>Pezizomycotina</taxon>
        <taxon>Pezizomycetes</taxon>
        <taxon>Pezizales</taxon>
        <taxon>Tuberaceae</taxon>
        <taxon>Tuber</taxon>
    </lineage>
</organism>
<name>A0A2T6ZFZ2_TUBBO</name>
<evidence type="ECO:0000256" key="1">
    <source>
        <dbReference type="SAM" id="MobiDB-lite"/>
    </source>
</evidence>
<keyword evidence="3" id="KW-1185">Reference proteome</keyword>
<comment type="caution">
    <text evidence="2">The sequence shown here is derived from an EMBL/GenBank/DDBJ whole genome shotgun (WGS) entry which is preliminary data.</text>
</comment>